<keyword evidence="2" id="KW-0067">ATP-binding</keyword>
<dbReference type="GO" id="GO:0003677">
    <property type="term" value="F:DNA binding"/>
    <property type="evidence" value="ECO:0007669"/>
    <property type="project" value="UniProtKB-KW"/>
</dbReference>
<dbReference type="EMBL" id="CAEZUN010000123">
    <property type="protein sequence ID" value="CAB4606078.1"/>
    <property type="molecule type" value="Genomic_DNA"/>
</dbReference>
<dbReference type="GO" id="GO:0006310">
    <property type="term" value="P:DNA recombination"/>
    <property type="evidence" value="ECO:0007669"/>
    <property type="project" value="TreeGrafter"/>
</dbReference>
<gene>
    <name evidence="4" type="ORF">UFOPK1826_00993</name>
</gene>
<evidence type="ECO:0000313" key="4">
    <source>
        <dbReference type="EMBL" id="CAB4606078.1"/>
    </source>
</evidence>
<evidence type="ECO:0000256" key="1">
    <source>
        <dbReference type="ARBA" id="ARBA00022741"/>
    </source>
</evidence>
<evidence type="ECO:0000256" key="2">
    <source>
        <dbReference type="ARBA" id="ARBA00022840"/>
    </source>
</evidence>
<dbReference type="InterPro" id="IPR042115">
    <property type="entry name" value="PriA_3primeBD_sf"/>
</dbReference>
<proteinExistence type="predicted"/>
<protein>
    <submittedName>
        <fullName evidence="4">Unannotated protein</fullName>
    </submittedName>
</protein>
<dbReference type="GO" id="GO:0043138">
    <property type="term" value="F:3'-5' DNA helicase activity"/>
    <property type="evidence" value="ECO:0007669"/>
    <property type="project" value="TreeGrafter"/>
</dbReference>
<dbReference type="GO" id="GO:0006270">
    <property type="term" value="P:DNA replication initiation"/>
    <property type="evidence" value="ECO:0007669"/>
    <property type="project" value="TreeGrafter"/>
</dbReference>
<reference evidence="4" key="1">
    <citation type="submission" date="2020-05" db="EMBL/GenBank/DDBJ databases">
        <authorList>
            <person name="Chiriac C."/>
            <person name="Salcher M."/>
            <person name="Ghai R."/>
            <person name="Kavagutti S V."/>
        </authorList>
    </citation>
    <scope>NUCLEOTIDE SEQUENCE</scope>
</reference>
<dbReference type="InterPro" id="IPR027417">
    <property type="entry name" value="P-loop_NTPase"/>
</dbReference>
<dbReference type="Gene3D" id="3.40.1440.60">
    <property type="entry name" value="PriA, 3(prime) DNA-binding domain"/>
    <property type="match status" value="1"/>
</dbReference>
<name>A0A6J6HBF8_9ZZZZ</name>
<evidence type="ECO:0000256" key="3">
    <source>
        <dbReference type="ARBA" id="ARBA00023125"/>
    </source>
</evidence>
<organism evidence="4">
    <name type="scientific">freshwater metagenome</name>
    <dbReference type="NCBI Taxonomy" id="449393"/>
    <lineage>
        <taxon>unclassified sequences</taxon>
        <taxon>metagenomes</taxon>
        <taxon>ecological metagenomes</taxon>
    </lineage>
</organism>
<accession>A0A6J6HBF8</accession>
<dbReference type="Gene3D" id="3.40.50.300">
    <property type="entry name" value="P-loop containing nucleotide triphosphate hydrolases"/>
    <property type="match status" value="1"/>
</dbReference>
<dbReference type="GO" id="GO:0005524">
    <property type="term" value="F:ATP binding"/>
    <property type="evidence" value="ECO:0007669"/>
    <property type="project" value="UniProtKB-KW"/>
</dbReference>
<dbReference type="AlphaFoldDB" id="A0A6J6HBF8"/>
<keyword evidence="1" id="KW-0547">Nucleotide-binding</keyword>
<dbReference type="PANTHER" id="PTHR30580:SF0">
    <property type="entry name" value="PRIMOSOMAL PROTEIN N"/>
    <property type="match status" value="1"/>
</dbReference>
<keyword evidence="3" id="KW-0238">DNA-binding</keyword>
<dbReference type="GO" id="GO:0006302">
    <property type="term" value="P:double-strand break repair"/>
    <property type="evidence" value="ECO:0007669"/>
    <property type="project" value="TreeGrafter"/>
</dbReference>
<sequence>MRVRVPLHGRNVAGWVIEIGEPSAGLAVNKIRSVIKVLGLGTTTEIIELAHWATLRWSGRIRSFVSASAPSTLIAKVPSPRYLSRGINYSSPVADEVINQSGGLVLTSPLANPTSIVSALASAGPLIVVIPTQHRAKLLAASLKVNGFSVASWPQDWASAMGGVDIVVGTRSVVWAPVAKFSTIVVIDEHDDLLQEERSPTWHARDVAIERCHRVQATCCLITPFPSQAARKWARNRVFEMKASDPQRSWPKIEILDRNKDEGWSTSLISSELISELRDSSRRVVCVHNTKGRARLIACAKCRTILRCEKCDAAVNQRDEETLECPRCSMTRPVVCQACGSSSCALLKPGVSRLREELQAAANRTVAEVTSATTEVNQRVNVFVGTEAVLHRVQSADTVVFLDIDAELLAPRYRTSELVGTLVVHAARLVGASKKTPRILLQTHTPENPLLIGLATGNLDAYNASEKTRRELLKFPPFGSLAEVSGVGTKTFLESMSDSALVQTMIKDSTHGLIRAENWQMLSDALSSAKRTAKSRISIHVDPPRI</sequence>
<dbReference type="PANTHER" id="PTHR30580">
    <property type="entry name" value="PRIMOSOMAL PROTEIN N"/>
    <property type="match status" value="1"/>
</dbReference>